<dbReference type="InterPro" id="IPR036515">
    <property type="entry name" value="Transposase_17_sf"/>
</dbReference>
<proteinExistence type="predicted"/>
<dbReference type="InterPro" id="IPR002686">
    <property type="entry name" value="Transposase_17"/>
</dbReference>
<dbReference type="PANTHER" id="PTHR34322:SF2">
    <property type="entry name" value="TRANSPOSASE IS200-LIKE DOMAIN-CONTAINING PROTEIN"/>
    <property type="match status" value="1"/>
</dbReference>
<dbReference type="SUPFAM" id="SSF143422">
    <property type="entry name" value="Transposase IS200-like"/>
    <property type="match status" value="1"/>
</dbReference>
<evidence type="ECO:0000313" key="3">
    <source>
        <dbReference type="Proteomes" id="UP000076503"/>
    </source>
</evidence>
<dbReference type="PANTHER" id="PTHR34322">
    <property type="entry name" value="TRANSPOSASE, Y1_TNP DOMAIN-CONTAINING"/>
    <property type="match status" value="1"/>
</dbReference>
<dbReference type="PATRIC" id="fig|1365251.3.peg.2668"/>
<dbReference type="GO" id="GO:0003677">
    <property type="term" value="F:DNA binding"/>
    <property type="evidence" value="ECO:0007669"/>
    <property type="project" value="InterPro"/>
</dbReference>
<dbReference type="GO" id="GO:0006313">
    <property type="term" value="P:DNA transposition"/>
    <property type="evidence" value="ECO:0007669"/>
    <property type="project" value="InterPro"/>
</dbReference>
<dbReference type="SMART" id="SM01321">
    <property type="entry name" value="Y1_Tnp"/>
    <property type="match status" value="1"/>
</dbReference>
<dbReference type="Gene3D" id="3.30.70.1290">
    <property type="entry name" value="Transposase IS200-like"/>
    <property type="match status" value="1"/>
</dbReference>
<sequence length="360" mass="41875">MQSFGGGVNEHDARHNLEILYEAVYALINIKVWMAFFMAIARKRQVSLVDTKYYHCISRCVRRAFLCGEDKATGKSFEHRRGWVEEKLLQLAKVFCIDVCAYAVMSNHTHIVLYVDDKKVKRLNDKAILIRWHKQFKGTWLTHKFVSGEPLSNLERCLLSELIDKYRNRLADISWFMRTLNEDIARKANKEDGCTGRFWEGRFKSQALLDEAALAACLAYVDLNPVRAKIAKTPEESDHTSIKKRIDTEKVGKQPKSLMRFVGNPRKYMPKGLPFEFKYYLELVDLTGRCMREDKRGFITDTQPILSRLNIQPDNWLKLTTKFTKVFKGSVGNPDAKQKYCEHLKLKRRSNLTQCCELFA</sequence>
<comment type="caution">
    <text evidence="2">The sequence shown here is derived from an EMBL/GenBank/DDBJ whole genome shotgun (WGS) entry which is preliminary data.</text>
</comment>
<reference evidence="2 3" key="1">
    <citation type="submission" date="2013-07" db="EMBL/GenBank/DDBJ databases">
        <title>Comparative Genomic and Metabolomic Analysis of Twelve Strains of Pseudoalteromonas luteoviolacea.</title>
        <authorList>
            <person name="Vynne N.G."/>
            <person name="Mansson M."/>
            <person name="Gram L."/>
        </authorList>
    </citation>
    <scope>NUCLEOTIDE SEQUENCE [LARGE SCALE GENOMIC DNA]</scope>
    <source>
        <strain evidence="2 3">H33</strain>
    </source>
</reference>
<evidence type="ECO:0000259" key="1">
    <source>
        <dbReference type="SMART" id="SM01321"/>
    </source>
</evidence>
<gene>
    <name evidence="2" type="ORF">N476_16885</name>
</gene>
<organism evidence="2 3">
    <name type="scientific">Pseudoalteromonas luteoviolacea H33</name>
    <dbReference type="NCBI Taxonomy" id="1365251"/>
    <lineage>
        <taxon>Bacteria</taxon>
        <taxon>Pseudomonadati</taxon>
        <taxon>Pseudomonadota</taxon>
        <taxon>Gammaproteobacteria</taxon>
        <taxon>Alteromonadales</taxon>
        <taxon>Pseudoalteromonadaceae</taxon>
        <taxon>Pseudoalteromonas</taxon>
    </lineage>
</organism>
<name>A0A167E483_9GAMM</name>
<dbReference type="GO" id="GO:0004803">
    <property type="term" value="F:transposase activity"/>
    <property type="evidence" value="ECO:0007669"/>
    <property type="project" value="InterPro"/>
</dbReference>
<dbReference type="Proteomes" id="UP000076503">
    <property type="component" value="Unassembled WGS sequence"/>
</dbReference>
<dbReference type="AlphaFoldDB" id="A0A167E483"/>
<protein>
    <recommendedName>
        <fullName evidence="1">Transposase IS200-like domain-containing protein</fullName>
    </recommendedName>
</protein>
<feature type="domain" description="Transposase IS200-like" evidence="1">
    <location>
        <begin position="49"/>
        <end position="224"/>
    </location>
</feature>
<evidence type="ECO:0000313" key="2">
    <source>
        <dbReference type="EMBL" id="KZN50022.1"/>
    </source>
</evidence>
<dbReference type="EMBL" id="AUXZ01000077">
    <property type="protein sequence ID" value="KZN50022.1"/>
    <property type="molecule type" value="Genomic_DNA"/>
</dbReference>
<accession>A0A167E483</accession>